<accession>A0A174VF69</accession>
<evidence type="ECO:0000313" key="2">
    <source>
        <dbReference type="Proteomes" id="UP000095541"/>
    </source>
</evidence>
<sequence>MIELTINLIHKLELILFMAVDFIDETIFKLII</sequence>
<proteinExistence type="predicted"/>
<evidence type="ECO:0000313" key="1">
    <source>
        <dbReference type="EMBL" id="CUQ30630.1"/>
    </source>
</evidence>
<gene>
    <name evidence="1" type="ORF">ERS852557_03458</name>
</gene>
<dbReference type="EMBL" id="CZBI01000005">
    <property type="protein sequence ID" value="CUQ30630.1"/>
    <property type="molecule type" value="Genomic_DNA"/>
</dbReference>
<name>A0A174VF69_BACT4</name>
<dbReference type="AlphaFoldDB" id="A0A174VF69"/>
<protein>
    <submittedName>
        <fullName evidence="1">Uncharacterized protein</fullName>
    </submittedName>
</protein>
<reference evidence="1 2" key="1">
    <citation type="submission" date="2015-09" db="EMBL/GenBank/DDBJ databases">
        <authorList>
            <consortium name="Pathogen Informatics"/>
        </authorList>
    </citation>
    <scope>NUCLEOTIDE SEQUENCE [LARGE SCALE GENOMIC DNA]</scope>
    <source>
        <strain evidence="1 2">2789STDY5834945</strain>
    </source>
</reference>
<organism evidence="1 2">
    <name type="scientific">Bacteroides thetaiotaomicron</name>
    <dbReference type="NCBI Taxonomy" id="818"/>
    <lineage>
        <taxon>Bacteria</taxon>
        <taxon>Pseudomonadati</taxon>
        <taxon>Bacteroidota</taxon>
        <taxon>Bacteroidia</taxon>
        <taxon>Bacteroidales</taxon>
        <taxon>Bacteroidaceae</taxon>
        <taxon>Bacteroides</taxon>
    </lineage>
</organism>
<dbReference type="Proteomes" id="UP000095541">
    <property type="component" value="Unassembled WGS sequence"/>
</dbReference>